<evidence type="ECO:0000256" key="7">
    <source>
        <dbReference type="SAM" id="MobiDB-lite"/>
    </source>
</evidence>
<feature type="domain" description="RNA polymerase sigma-70 region 2" evidence="8">
    <location>
        <begin position="92"/>
        <end position="154"/>
    </location>
</feature>
<organism evidence="10 11">
    <name type="scientific">Catellatospora citrea</name>
    <dbReference type="NCBI Taxonomy" id="53366"/>
    <lineage>
        <taxon>Bacteria</taxon>
        <taxon>Bacillati</taxon>
        <taxon>Actinomycetota</taxon>
        <taxon>Actinomycetes</taxon>
        <taxon>Micromonosporales</taxon>
        <taxon>Micromonosporaceae</taxon>
        <taxon>Catellatospora</taxon>
    </lineage>
</organism>
<dbReference type="SUPFAM" id="SSF88946">
    <property type="entry name" value="Sigma2 domain of RNA polymerase sigma factors"/>
    <property type="match status" value="1"/>
</dbReference>
<keyword evidence="2 6" id="KW-0805">Transcription regulation</keyword>
<feature type="region of interest" description="Disordered" evidence="7">
    <location>
        <begin position="1"/>
        <end position="69"/>
    </location>
</feature>
<dbReference type="Gene3D" id="1.10.1740.10">
    <property type="match status" value="1"/>
</dbReference>
<evidence type="ECO:0000259" key="8">
    <source>
        <dbReference type="Pfam" id="PF04542"/>
    </source>
</evidence>
<keyword evidence="11" id="KW-1185">Reference proteome</keyword>
<gene>
    <name evidence="10" type="ORF">Cci01nite_70340</name>
</gene>
<dbReference type="InterPro" id="IPR013325">
    <property type="entry name" value="RNA_pol_sigma_r2"/>
</dbReference>
<evidence type="ECO:0000256" key="6">
    <source>
        <dbReference type="RuleBase" id="RU000716"/>
    </source>
</evidence>
<protein>
    <recommendedName>
        <fullName evidence="6">RNA polymerase sigma factor</fullName>
    </recommendedName>
</protein>
<evidence type="ECO:0000256" key="2">
    <source>
        <dbReference type="ARBA" id="ARBA00023015"/>
    </source>
</evidence>
<dbReference type="GO" id="GO:0006352">
    <property type="term" value="P:DNA-templated transcription initiation"/>
    <property type="evidence" value="ECO:0007669"/>
    <property type="project" value="InterPro"/>
</dbReference>
<keyword evidence="5 6" id="KW-0804">Transcription</keyword>
<dbReference type="Gene3D" id="1.10.10.10">
    <property type="entry name" value="Winged helix-like DNA-binding domain superfamily/Winged helix DNA-binding domain"/>
    <property type="match status" value="1"/>
</dbReference>
<evidence type="ECO:0000313" key="10">
    <source>
        <dbReference type="EMBL" id="GIG01941.1"/>
    </source>
</evidence>
<sequence length="244" mass="25604">MLPVPPVPRDDTLPDDGVPVARGGGRAQPIPSTEPSGGGTAASRFLDAAAGPPAPRRGHGPSSEPPAAAVDPATEWALAARTGDPVAQAAFVRSTQAEVWRFVAALVDPGSADDLTQETYLRAFRALPAFEGRSTVRTWLLGIARRTCADHLRTVVRQRRLGVRLAAQALTSGPHPDPAGQVGAAQLLDRLSPERREAFVLTQLLGLSYEQAAAVQEVPVGTIRSRVARARAELVDDVVSALAA</sequence>
<evidence type="ECO:0000256" key="1">
    <source>
        <dbReference type="ARBA" id="ARBA00010641"/>
    </source>
</evidence>
<keyword evidence="4 6" id="KW-0238">DNA-binding</keyword>
<evidence type="ECO:0000256" key="3">
    <source>
        <dbReference type="ARBA" id="ARBA00023082"/>
    </source>
</evidence>
<dbReference type="GO" id="GO:0006950">
    <property type="term" value="P:response to stress"/>
    <property type="evidence" value="ECO:0007669"/>
    <property type="project" value="UniProtKB-ARBA"/>
</dbReference>
<dbReference type="PANTHER" id="PTHR43133:SF61">
    <property type="entry name" value="ECF RNA POLYMERASE SIGMA FACTOR SIGC"/>
    <property type="match status" value="1"/>
</dbReference>
<dbReference type="InterPro" id="IPR036388">
    <property type="entry name" value="WH-like_DNA-bd_sf"/>
</dbReference>
<evidence type="ECO:0000256" key="4">
    <source>
        <dbReference type="ARBA" id="ARBA00023125"/>
    </source>
</evidence>
<dbReference type="CDD" id="cd06171">
    <property type="entry name" value="Sigma70_r4"/>
    <property type="match status" value="1"/>
</dbReference>
<dbReference type="AlphaFoldDB" id="A0A8J3KRN5"/>
<evidence type="ECO:0000313" key="11">
    <source>
        <dbReference type="Proteomes" id="UP000659904"/>
    </source>
</evidence>
<dbReference type="InterPro" id="IPR007627">
    <property type="entry name" value="RNA_pol_sigma70_r2"/>
</dbReference>
<dbReference type="Pfam" id="PF08281">
    <property type="entry name" value="Sigma70_r4_2"/>
    <property type="match status" value="1"/>
</dbReference>
<dbReference type="GO" id="GO:0003677">
    <property type="term" value="F:DNA binding"/>
    <property type="evidence" value="ECO:0007669"/>
    <property type="project" value="UniProtKB-KW"/>
</dbReference>
<dbReference type="Pfam" id="PF04542">
    <property type="entry name" value="Sigma70_r2"/>
    <property type="match status" value="1"/>
</dbReference>
<dbReference type="SUPFAM" id="SSF88659">
    <property type="entry name" value="Sigma3 and sigma4 domains of RNA polymerase sigma factors"/>
    <property type="match status" value="1"/>
</dbReference>
<dbReference type="PROSITE" id="PS01063">
    <property type="entry name" value="SIGMA70_ECF"/>
    <property type="match status" value="1"/>
</dbReference>
<dbReference type="GO" id="GO:0016987">
    <property type="term" value="F:sigma factor activity"/>
    <property type="evidence" value="ECO:0007669"/>
    <property type="project" value="UniProtKB-KW"/>
</dbReference>
<keyword evidence="3 6" id="KW-0731">Sigma factor</keyword>
<comment type="caution">
    <text evidence="10">The sequence shown here is derived from an EMBL/GenBank/DDBJ whole genome shotgun (WGS) entry which is preliminary data.</text>
</comment>
<dbReference type="InterPro" id="IPR013324">
    <property type="entry name" value="RNA_pol_sigma_r3/r4-like"/>
</dbReference>
<reference evidence="10 11" key="1">
    <citation type="submission" date="2021-01" db="EMBL/GenBank/DDBJ databases">
        <title>Whole genome shotgun sequence of Catellatospora citrea NBRC 14495.</title>
        <authorList>
            <person name="Komaki H."/>
            <person name="Tamura T."/>
        </authorList>
    </citation>
    <scope>NUCLEOTIDE SEQUENCE [LARGE SCALE GENOMIC DNA]</scope>
    <source>
        <strain evidence="10 11">NBRC 14495</strain>
    </source>
</reference>
<dbReference type="EMBL" id="BONH01000045">
    <property type="protein sequence ID" value="GIG01941.1"/>
    <property type="molecule type" value="Genomic_DNA"/>
</dbReference>
<proteinExistence type="inferred from homology"/>
<dbReference type="InterPro" id="IPR013249">
    <property type="entry name" value="RNA_pol_sigma70_r4_t2"/>
</dbReference>
<comment type="similarity">
    <text evidence="1 6">Belongs to the sigma-70 factor family. ECF subfamily.</text>
</comment>
<accession>A0A8J3KRN5</accession>
<dbReference type="Proteomes" id="UP000659904">
    <property type="component" value="Unassembled WGS sequence"/>
</dbReference>
<name>A0A8J3KRN5_9ACTN</name>
<dbReference type="PANTHER" id="PTHR43133">
    <property type="entry name" value="RNA POLYMERASE ECF-TYPE SIGMA FACTO"/>
    <property type="match status" value="1"/>
</dbReference>
<evidence type="ECO:0000256" key="5">
    <source>
        <dbReference type="ARBA" id="ARBA00023163"/>
    </source>
</evidence>
<dbReference type="InterPro" id="IPR039425">
    <property type="entry name" value="RNA_pol_sigma-70-like"/>
</dbReference>
<dbReference type="InterPro" id="IPR000838">
    <property type="entry name" value="RNA_pol_sigma70_ECF_CS"/>
</dbReference>
<evidence type="ECO:0000259" key="9">
    <source>
        <dbReference type="Pfam" id="PF08281"/>
    </source>
</evidence>
<feature type="domain" description="RNA polymerase sigma factor 70 region 4 type 2" evidence="9">
    <location>
        <begin position="186"/>
        <end position="234"/>
    </location>
</feature>